<dbReference type="GO" id="GO:0043130">
    <property type="term" value="F:ubiquitin binding"/>
    <property type="evidence" value="ECO:0007669"/>
    <property type="project" value="InterPro"/>
</dbReference>
<dbReference type="Gene3D" id="2.20.70.10">
    <property type="match status" value="1"/>
</dbReference>
<dbReference type="Proteomes" id="UP000801492">
    <property type="component" value="Unassembled WGS sequence"/>
</dbReference>
<feature type="compositionally biased region" description="Basic and acidic residues" evidence="5">
    <location>
        <begin position="201"/>
        <end position="214"/>
    </location>
</feature>
<accession>A0A8K0GIJ2</accession>
<reference evidence="8" key="1">
    <citation type="submission" date="2019-08" db="EMBL/GenBank/DDBJ databases">
        <title>The genome of the North American firefly Photinus pyralis.</title>
        <authorList>
            <consortium name="Photinus pyralis genome working group"/>
            <person name="Fallon T.R."/>
            <person name="Sander Lower S.E."/>
            <person name="Weng J.-K."/>
        </authorList>
    </citation>
    <scope>NUCLEOTIDE SEQUENCE</scope>
    <source>
        <strain evidence="8">TRF0915ILg1</strain>
        <tissue evidence="8">Whole body</tissue>
    </source>
</reference>
<evidence type="ECO:0000259" key="6">
    <source>
        <dbReference type="PROSITE" id="PS50020"/>
    </source>
</evidence>
<organism evidence="8 9">
    <name type="scientific">Ignelater luminosus</name>
    <name type="common">Cucubano</name>
    <name type="synonym">Pyrophorus luminosus</name>
    <dbReference type="NCBI Taxonomy" id="2038154"/>
    <lineage>
        <taxon>Eukaryota</taxon>
        <taxon>Metazoa</taxon>
        <taxon>Ecdysozoa</taxon>
        <taxon>Arthropoda</taxon>
        <taxon>Hexapoda</taxon>
        <taxon>Insecta</taxon>
        <taxon>Pterygota</taxon>
        <taxon>Neoptera</taxon>
        <taxon>Endopterygota</taxon>
        <taxon>Coleoptera</taxon>
        <taxon>Polyphaga</taxon>
        <taxon>Elateriformia</taxon>
        <taxon>Elateroidea</taxon>
        <taxon>Elateridae</taxon>
        <taxon>Agrypninae</taxon>
        <taxon>Pyrophorini</taxon>
        <taxon>Ignelater</taxon>
    </lineage>
</organism>
<dbReference type="InterPro" id="IPR001202">
    <property type="entry name" value="WW_dom"/>
</dbReference>
<evidence type="ECO:0000256" key="5">
    <source>
        <dbReference type="SAM" id="MobiDB-lite"/>
    </source>
</evidence>
<dbReference type="CDD" id="cd00201">
    <property type="entry name" value="WW"/>
    <property type="match status" value="1"/>
</dbReference>
<evidence type="ECO:0000259" key="7">
    <source>
        <dbReference type="PROSITE" id="PS51140"/>
    </source>
</evidence>
<dbReference type="InterPro" id="IPR051583">
    <property type="entry name" value="YAP1"/>
</dbReference>
<name>A0A8K0GIJ2_IGNLU</name>
<dbReference type="SMART" id="SM00456">
    <property type="entry name" value="WW"/>
    <property type="match status" value="1"/>
</dbReference>
<proteinExistence type="predicted"/>
<comment type="subcellular location">
    <subcellularLocation>
        <location evidence="2">Cytoplasm</location>
    </subcellularLocation>
    <subcellularLocation>
        <location evidence="1">Nucleus</location>
    </subcellularLocation>
</comment>
<dbReference type="GO" id="GO:0003713">
    <property type="term" value="F:transcription coactivator activity"/>
    <property type="evidence" value="ECO:0007669"/>
    <property type="project" value="TreeGrafter"/>
</dbReference>
<dbReference type="CDD" id="cd14279">
    <property type="entry name" value="CUE"/>
    <property type="match status" value="1"/>
</dbReference>
<keyword evidence="9" id="KW-1185">Reference proteome</keyword>
<dbReference type="GO" id="GO:0005634">
    <property type="term" value="C:nucleus"/>
    <property type="evidence" value="ECO:0007669"/>
    <property type="project" value="UniProtKB-SubCell"/>
</dbReference>
<dbReference type="OrthoDB" id="3045089at2759"/>
<dbReference type="PROSITE" id="PS51140">
    <property type="entry name" value="CUE"/>
    <property type="match status" value="1"/>
</dbReference>
<keyword evidence="4" id="KW-0539">Nucleus</keyword>
<feature type="domain" description="WW" evidence="6">
    <location>
        <begin position="6"/>
        <end position="40"/>
    </location>
</feature>
<dbReference type="InterPro" id="IPR003892">
    <property type="entry name" value="CUE"/>
</dbReference>
<protein>
    <recommendedName>
        <fullName evidence="10">BAG family molecular chaperone regulator 3</fullName>
    </recommendedName>
</protein>
<dbReference type="PANTHER" id="PTHR17616">
    <property type="entry name" value="YES-ASSOCIATED PROTEIN YAP1 FAMILY MEMBER"/>
    <property type="match status" value="1"/>
</dbReference>
<dbReference type="GO" id="GO:0035329">
    <property type="term" value="P:hippo signaling"/>
    <property type="evidence" value="ECO:0007669"/>
    <property type="project" value="TreeGrafter"/>
</dbReference>
<feature type="domain" description="CUE" evidence="7">
    <location>
        <begin position="143"/>
        <end position="186"/>
    </location>
</feature>
<dbReference type="PROSITE" id="PS50020">
    <property type="entry name" value="WW_DOMAIN_2"/>
    <property type="match status" value="1"/>
</dbReference>
<evidence type="ECO:0000256" key="3">
    <source>
        <dbReference type="ARBA" id="ARBA00022490"/>
    </source>
</evidence>
<comment type="caution">
    <text evidence="8">The sequence shown here is derived from an EMBL/GenBank/DDBJ whole genome shotgun (WGS) entry which is preliminary data.</text>
</comment>
<dbReference type="Pfam" id="PF00397">
    <property type="entry name" value="WW"/>
    <property type="match status" value="1"/>
</dbReference>
<dbReference type="SUPFAM" id="SSF51045">
    <property type="entry name" value="WW domain"/>
    <property type="match status" value="1"/>
</dbReference>
<evidence type="ECO:0008006" key="10">
    <source>
        <dbReference type="Google" id="ProtNLM"/>
    </source>
</evidence>
<dbReference type="GO" id="GO:0005737">
    <property type="term" value="C:cytoplasm"/>
    <property type="evidence" value="ECO:0007669"/>
    <property type="project" value="UniProtKB-SubCell"/>
</dbReference>
<sequence>MAELQNAMPPGWDCQLDRKSGRYYFVNHYTKTTTWDDPRLKPRHYPSGIHPSMTTESIPMQHGSPEFRRNYVYPSQNTPIPAFQIPAHCSPKTVPLQDLGHVSRNSPRSARVQDSSLSTTATNTEEAVAKISAMFPTVSDTHIRLLLKKYMKSIFPKADETMILDILSSNDNNIQKASDVLKEMGFEKRDSAKLSRHQQKPKPEPSKPKQEPAREAPATLKIKTLDDKRMIKAELQEKYKDIPEQVITIALESVEFDKERANHILHLMVQEENDKQTVIQPREDPDEITEVESISQAVTVVPLSQSRQSLKSILKTEKSDYSLKDTSSFSRVIEEPSDAMDAVGYRSQNLTNTHGADRSLVKGANQELLLEDYIKWQGPQPNLHKGPQEGLAKGSDPVLLSVHNYQPCGPNPELRKGPKLGRAKGSILSQLKDAVVGESRDCFKY</sequence>
<evidence type="ECO:0000256" key="1">
    <source>
        <dbReference type="ARBA" id="ARBA00004123"/>
    </source>
</evidence>
<dbReference type="PROSITE" id="PS01159">
    <property type="entry name" value="WW_DOMAIN_1"/>
    <property type="match status" value="1"/>
</dbReference>
<evidence type="ECO:0000313" key="8">
    <source>
        <dbReference type="EMBL" id="KAF2899233.1"/>
    </source>
</evidence>
<dbReference type="SUPFAM" id="SSF46934">
    <property type="entry name" value="UBA-like"/>
    <property type="match status" value="1"/>
</dbReference>
<dbReference type="EMBL" id="VTPC01002949">
    <property type="protein sequence ID" value="KAF2899233.1"/>
    <property type="molecule type" value="Genomic_DNA"/>
</dbReference>
<evidence type="ECO:0000256" key="4">
    <source>
        <dbReference type="ARBA" id="ARBA00023242"/>
    </source>
</evidence>
<evidence type="ECO:0000256" key="2">
    <source>
        <dbReference type="ARBA" id="ARBA00004496"/>
    </source>
</evidence>
<dbReference type="GO" id="GO:0045944">
    <property type="term" value="P:positive regulation of transcription by RNA polymerase II"/>
    <property type="evidence" value="ECO:0007669"/>
    <property type="project" value="TreeGrafter"/>
</dbReference>
<dbReference type="InterPro" id="IPR009060">
    <property type="entry name" value="UBA-like_sf"/>
</dbReference>
<dbReference type="AlphaFoldDB" id="A0A8K0GIJ2"/>
<gene>
    <name evidence="8" type="ORF">ILUMI_06940</name>
</gene>
<keyword evidence="3" id="KW-0963">Cytoplasm</keyword>
<evidence type="ECO:0000313" key="9">
    <source>
        <dbReference type="Proteomes" id="UP000801492"/>
    </source>
</evidence>
<dbReference type="PANTHER" id="PTHR17616:SF8">
    <property type="entry name" value="TRANSCRIPTIONAL COACTIVATOR YORKIE"/>
    <property type="match status" value="1"/>
</dbReference>
<dbReference type="InterPro" id="IPR036020">
    <property type="entry name" value="WW_dom_sf"/>
</dbReference>
<feature type="region of interest" description="Disordered" evidence="5">
    <location>
        <begin position="188"/>
        <end position="218"/>
    </location>
</feature>